<protein>
    <submittedName>
        <fullName evidence="1">YIPF1-like protein</fullName>
    </submittedName>
</protein>
<dbReference type="EMBL" id="LXQA010099188">
    <property type="protein sequence ID" value="MCI16054.1"/>
    <property type="molecule type" value="Genomic_DNA"/>
</dbReference>
<dbReference type="Proteomes" id="UP000265520">
    <property type="component" value="Unassembled WGS sequence"/>
</dbReference>
<dbReference type="PANTHER" id="PTHR36617">
    <property type="entry name" value="PROTEIN, PUTATIVE-RELATED"/>
    <property type="match status" value="1"/>
</dbReference>
<organism evidence="1 2">
    <name type="scientific">Trifolium medium</name>
    <dbReference type="NCBI Taxonomy" id="97028"/>
    <lineage>
        <taxon>Eukaryota</taxon>
        <taxon>Viridiplantae</taxon>
        <taxon>Streptophyta</taxon>
        <taxon>Embryophyta</taxon>
        <taxon>Tracheophyta</taxon>
        <taxon>Spermatophyta</taxon>
        <taxon>Magnoliopsida</taxon>
        <taxon>eudicotyledons</taxon>
        <taxon>Gunneridae</taxon>
        <taxon>Pentapetalae</taxon>
        <taxon>rosids</taxon>
        <taxon>fabids</taxon>
        <taxon>Fabales</taxon>
        <taxon>Fabaceae</taxon>
        <taxon>Papilionoideae</taxon>
        <taxon>50 kb inversion clade</taxon>
        <taxon>NPAAA clade</taxon>
        <taxon>Hologalegina</taxon>
        <taxon>IRL clade</taxon>
        <taxon>Trifolieae</taxon>
        <taxon>Trifolium</taxon>
    </lineage>
</organism>
<accession>A0A392PW58</accession>
<sequence>MYRQGWGVEGAGWRWRRPLFAWEEDLVVECCATLENNFLQVNITDSWKWQLDPYQGYSVKEAYHLLSKENQVRELEQHEVIWNSFIPLK</sequence>
<evidence type="ECO:0000313" key="2">
    <source>
        <dbReference type="Proteomes" id="UP000265520"/>
    </source>
</evidence>
<dbReference type="PANTHER" id="PTHR36617:SF5">
    <property type="entry name" value="OS05G0421675 PROTEIN"/>
    <property type="match status" value="1"/>
</dbReference>
<comment type="caution">
    <text evidence="1">The sequence shown here is derived from an EMBL/GenBank/DDBJ whole genome shotgun (WGS) entry which is preliminary data.</text>
</comment>
<evidence type="ECO:0000313" key="1">
    <source>
        <dbReference type="EMBL" id="MCI16054.1"/>
    </source>
</evidence>
<keyword evidence="2" id="KW-1185">Reference proteome</keyword>
<dbReference type="AlphaFoldDB" id="A0A392PW58"/>
<name>A0A392PW58_9FABA</name>
<feature type="non-terminal residue" evidence="1">
    <location>
        <position position="89"/>
    </location>
</feature>
<reference evidence="1 2" key="1">
    <citation type="journal article" date="2018" name="Front. Plant Sci.">
        <title>Red Clover (Trifolium pratense) and Zigzag Clover (T. medium) - A Picture of Genomic Similarities and Differences.</title>
        <authorList>
            <person name="Dluhosova J."/>
            <person name="Istvanek J."/>
            <person name="Nedelnik J."/>
            <person name="Repkova J."/>
        </authorList>
    </citation>
    <scope>NUCLEOTIDE SEQUENCE [LARGE SCALE GENOMIC DNA]</scope>
    <source>
        <strain evidence="2">cv. 10/8</strain>
        <tissue evidence="1">Leaf</tissue>
    </source>
</reference>
<proteinExistence type="predicted"/>